<accession>D0W9J9</accession>
<gene>
    <name evidence="1" type="ORF">NEILACOT_04212</name>
</gene>
<organism evidence="1 2">
    <name type="scientific">Neisseria lactamica ATCC 23970</name>
    <dbReference type="NCBI Taxonomy" id="546265"/>
    <lineage>
        <taxon>Bacteria</taxon>
        <taxon>Pseudomonadati</taxon>
        <taxon>Pseudomonadota</taxon>
        <taxon>Betaproteobacteria</taxon>
        <taxon>Neisseriales</taxon>
        <taxon>Neisseriaceae</taxon>
        <taxon>Neisseria</taxon>
    </lineage>
</organism>
<comment type="caution">
    <text evidence="1">The sequence shown here is derived from an EMBL/GenBank/DDBJ whole genome shotgun (WGS) entry which is preliminary data.</text>
</comment>
<protein>
    <submittedName>
        <fullName evidence="1">Uncharacterized protein</fullName>
    </submittedName>
</protein>
<dbReference type="AlphaFoldDB" id="D0W9J9"/>
<sequence length="158" mass="16667">MHTAVEAGEVGQIAQCAPLAENEGIEQAHFDIGMAVEGEQEVVQTARVVVVQQQAHAHAAFCGKVHQVEQQPAGNIVAPNVVLQIEAVFGGFDEGGAGGKGFVGIVEQVDVGQAAVGREMADVQNFVQEDGRGSVEMAAFRAFFRRRQPSGARAEEKA</sequence>
<proteinExistence type="predicted"/>
<evidence type="ECO:0000313" key="1">
    <source>
        <dbReference type="EMBL" id="EEZ75795.1"/>
    </source>
</evidence>
<name>D0W9J9_NEILA</name>
<evidence type="ECO:0000313" key="2">
    <source>
        <dbReference type="Proteomes" id="UP000003843"/>
    </source>
</evidence>
<dbReference type="EMBL" id="ACEQ02000012">
    <property type="protein sequence ID" value="EEZ75795.1"/>
    <property type="molecule type" value="Genomic_DNA"/>
</dbReference>
<reference evidence="1 2" key="1">
    <citation type="submission" date="2009-10" db="EMBL/GenBank/DDBJ databases">
        <authorList>
            <person name="Weinstock G."/>
            <person name="Sodergren E."/>
            <person name="Clifton S."/>
            <person name="Fulton L."/>
            <person name="Fulton B."/>
            <person name="Courtney L."/>
            <person name="Fronick C."/>
            <person name="Harrison M."/>
            <person name="Strong C."/>
            <person name="Farmer C."/>
            <person name="Delahaunty K."/>
            <person name="Markovic C."/>
            <person name="Hall O."/>
            <person name="Minx P."/>
            <person name="Tomlinson C."/>
            <person name="Mitreva M."/>
            <person name="Nelson J."/>
            <person name="Hou S."/>
            <person name="Wollam A."/>
            <person name="Pepin K.H."/>
            <person name="Johnson M."/>
            <person name="Bhonagiri V."/>
            <person name="Nash W.E."/>
            <person name="Warren W."/>
            <person name="Chinwalla A."/>
            <person name="Mardis E.R."/>
            <person name="Wilson R.K."/>
        </authorList>
    </citation>
    <scope>NUCLEOTIDE SEQUENCE [LARGE SCALE GENOMIC DNA]</scope>
    <source>
        <strain evidence="1 2">ATCC 23970</strain>
    </source>
</reference>
<dbReference type="Proteomes" id="UP000003843">
    <property type="component" value="Unassembled WGS sequence"/>
</dbReference>